<sequence>MTTTIARSEKLVQLITTHKGYGLVNKLGLMPVDHLAITLTKPKEGKCRNTNSEALIVNKQRNEREKLSLILRLEHSDEYEKQCIRSLCREYVDIFHLPGDKLTCTTEIEHSIPTLDDTLVNVKPY</sequence>
<dbReference type="EMBL" id="JARBHB010000013">
    <property type="protein sequence ID" value="KAJ8870412.1"/>
    <property type="molecule type" value="Genomic_DNA"/>
</dbReference>
<organism evidence="1 2">
    <name type="scientific">Dryococelus australis</name>
    <dbReference type="NCBI Taxonomy" id="614101"/>
    <lineage>
        <taxon>Eukaryota</taxon>
        <taxon>Metazoa</taxon>
        <taxon>Ecdysozoa</taxon>
        <taxon>Arthropoda</taxon>
        <taxon>Hexapoda</taxon>
        <taxon>Insecta</taxon>
        <taxon>Pterygota</taxon>
        <taxon>Neoptera</taxon>
        <taxon>Polyneoptera</taxon>
        <taxon>Phasmatodea</taxon>
        <taxon>Verophasmatodea</taxon>
        <taxon>Anareolatae</taxon>
        <taxon>Phasmatidae</taxon>
        <taxon>Eurycanthinae</taxon>
        <taxon>Dryococelus</taxon>
    </lineage>
</organism>
<comment type="caution">
    <text evidence="1">The sequence shown here is derived from an EMBL/GenBank/DDBJ whole genome shotgun (WGS) entry which is preliminary data.</text>
</comment>
<dbReference type="Proteomes" id="UP001159363">
    <property type="component" value="Chromosome 12"/>
</dbReference>
<name>A0ABQ9GDC6_9NEOP</name>
<protein>
    <submittedName>
        <fullName evidence="1">Uncharacterized protein</fullName>
    </submittedName>
</protein>
<proteinExistence type="predicted"/>
<accession>A0ABQ9GDC6</accession>
<keyword evidence="2" id="KW-1185">Reference proteome</keyword>
<gene>
    <name evidence="1" type="ORF">PR048_029434</name>
</gene>
<evidence type="ECO:0000313" key="2">
    <source>
        <dbReference type="Proteomes" id="UP001159363"/>
    </source>
</evidence>
<reference evidence="1 2" key="1">
    <citation type="submission" date="2023-02" db="EMBL/GenBank/DDBJ databases">
        <title>LHISI_Scaffold_Assembly.</title>
        <authorList>
            <person name="Stuart O.P."/>
            <person name="Cleave R."/>
            <person name="Magrath M.J.L."/>
            <person name="Mikheyev A.S."/>
        </authorList>
    </citation>
    <scope>NUCLEOTIDE SEQUENCE [LARGE SCALE GENOMIC DNA]</scope>
    <source>
        <strain evidence="1">Daus_M_001</strain>
        <tissue evidence="1">Leg muscle</tissue>
    </source>
</reference>
<evidence type="ECO:0000313" key="1">
    <source>
        <dbReference type="EMBL" id="KAJ8870412.1"/>
    </source>
</evidence>